<dbReference type="EMBL" id="CP163444">
    <property type="protein sequence ID" value="XDQ75183.1"/>
    <property type="molecule type" value="Genomic_DNA"/>
</dbReference>
<name>A0AB39T9E2_9ACTN</name>
<reference evidence="3" key="1">
    <citation type="submission" date="2024-07" db="EMBL/GenBank/DDBJ databases">
        <authorList>
            <person name="Yu S.T."/>
        </authorList>
    </citation>
    <scope>NUCLEOTIDE SEQUENCE</scope>
    <source>
        <strain evidence="3">R44</strain>
    </source>
</reference>
<feature type="region of interest" description="Disordered" evidence="1">
    <location>
        <begin position="26"/>
        <end position="48"/>
    </location>
</feature>
<dbReference type="AlphaFoldDB" id="A0AB39T9E2"/>
<dbReference type="PROSITE" id="PS51257">
    <property type="entry name" value="PROKAR_LIPOPROTEIN"/>
    <property type="match status" value="1"/>
</dbReference>
<protein>
    <recommendedName>
        <fullName evidence="4">Lipoprotein</fullName>
    </recommendedName>
</protein>
<organism evidence="3">
    <name type="scientific">Streptomyces sp. R44</name>
    <dbReference type="NCBI Taxonomy" id="3238633"/>
    <lineage>
        <taxon>Bacteria</taxon>
        <taxon>Bacillati</taxon>
        <taxon>Actinomycetota</taxon>
        <taxon>Actinomycetes</taxon>
        <taxon>Kitasatosporales</taxon>
        <taxon>Streptomycetaceae</taxon>
        <taxon>Streptomyces</taxon>
    </lineage>
</organism>
<proteinExistence type="predicted"/>
<gene>
    <name evidence="3" type="ORF">AB5J54_33700</name>
</gene>
<evidence type="ECO:0000313" key="3">
    <source>
        <dbReference type="EMBL" id="XDQ75183.1"/>
    </source>
</evidence>
<feature type="signal peptide" evidence="2">
    <location>
        <begin position="1"/>
        <end position="26"/>
    </location>
</feature>
<feature type="chain" id="PRO_5044307337" description="Lipoprotein" evidence="2">
    <location>
        <begin position="27"/>
        <end position="169"/>
    </location>
</feature>
<dbReference type="RefSeq" id="WP_369147706.1">
    <property type="nucleotide sequence ID" value="NZ_CP163444.1"/>
</dbReference>
<evidence type="ECO:0000256" key="2">
    <source>
        <dbReference type="SAM" id="SignalP"/>
    </source>
</evidence>
<accession>A0AB39T9E2</accession>
<sequence>MIPGDPRRTAVGVLLLVALVGGCAGAAEPPSRTASQQPPEVKVERDRKPVEERFPQFGNFTGVEWAAVPLGTADSRVPGPTDIRISGVATLAKADVQRLLKEYDWVAAEVPPDVLGGIAPKVPKGAEWRTSEEFTSEVTRNVYTGSFHLDPRAGVMVFDAVNPSPAKGS</sequence>
<keyword evidence="2" id="KW-0732">Signal</keyword>
<evidence type="ECO:0008006" key="4">
    <source>
        <dbReference type="Google" id="ProtNLM"/>
    </source>
</evidence>
<evidence type="ECO:0000256" key="1">
    <source>
        <dbReference type="SAM" id="MobiDB-lite"/>
    </source>
</evidence>